<keyword evidence="4" id="KW-1185">Reference proteome</keyword>
<feature type="domain" description="Glycoside hydrolase family 38 central" evidence="3">
    <location>
        <begin position="37"/>
        <end position="113"/>
    </location>
</feature>
<dbReference type="GO" id="GO:0030246">
    <property type="term" value="F:carbohydrate binding"/>
    <property type="evidence" value="ECO:0007669"/>
    <property type="project" value="InterPro"/>
</dbReference>
<dbReference type="PANTHER" id="PTHR11607">
    <property type="entry name" value="ALPHA-MANNOSIDASE"/>
    <property type="match status" value="1"/>
</dbReference>
<organism evidence="4 5">
    <name type="scientific">Heterorhabditis bacteriophora</name>
    <name type="common">Entomopathogenic nematode worm</name>
    <dbReference type="NCBI Taxonomy" id="37862"/>
    <lineage>
        <taxon>Eukaryota</taxon>
        <taxon>Metazoa</taxon>
        <taxon>Ecdysozoa</taxon>
        <taxon>Nematoda</taxon>
        <taxon>Chromadorea</taxon>
        <taxon>Rhabditida</taxon>
        <taxon>Rhabditina</taxon>
        <taxon>Rhabditomorpha</taxon>
        <taxon>Strongyloidea</taxon>
        <taxon>Heterorhabditidae</taxon>
        <taxon>Heterorhabditis</taxon>
    </lineage>
</organism>
<dbReference type="WBParaSite" id="Hba_13141">
    <property type="protein sequence ID" value="Hba_13141"/>
    <property type="gene ID" value="Hba_13141"/>
</dbReference>
<dbReference type="InterPro" id="IPR037094">
    <property type="entry name" value="Glyco_hydro_38_cen_sf"/>
</dbReference>
<dbReference type="GO" id="GO:0046872">
    <property type="term" value="F:metal ion binding"/>
    <property type="evidence" value="ECO:0007669"/>
    <property type="project" value="UniProtKB-KW"/>
</dbReference>
<evidence type="ECO:0000259" key="3">
    <source>
        <dbReference type="SMART" id="SM00872"/>
    </source>
</evidence>
<dbReference type="Pfam" id="PF09261">
    <property type="entry name" value="Alpha-mann_mid"/>
    <property type="match status" value="1"/>
</dbReference>
<dbReference type="Proteomes" id="UP000095283">
    <property type="component" value="Unplaced"/>
</dbReference>
<dbReference type="Gene3D" id="2.70.98.30">
    <property type="entry name" value="Golgi alpha-mannosidase II, domain 4"/>
    <property type="match status" value="1"/>
</dbReference>
<dbReference type="GO" id="GO:0000139">
    <property type="term" value="C:Golgi membrane"/>
    <property type="evidence" value="ECO:0007669"/>
    <property type="project" value="TreeGrafter"/>
</dbReference>
<proteinExistence type="predicted"/>
<dbReference type="Gene3D" id="2.60.40.1180">
    <property type="entry name" value="Golgi alpha-mannosidase II"/>
    <property type="match status" value="1"/>
</dbReference>
<dbReference type="PANTHER" id="PTHR11607:SF71">
    <property type="entry name" value="ALPHA-MANNOSIDASE"/>
    <property type="match status" value="1"/>
</dbReference>
<dbReference type="SMART" id="SM00872">
    <property type="entry name" value="Alpha-mann_mid"/>
    <property type="match status" value="1"/>
</dbReference>
<dbReference type="GO" id="GO:0004559">
    <property type="term" value="F:alpha-mannosidase activity"/>
    <property type="evidence" value="ECO:0007669"/>
    <property type="project" value="InterPro"/>
</dbReference>
<evidence type="ECO:0000256" key="1">
    <source>
        <dbReference type="ARBA" id="ARBA00022723"/>
    </source>
</evidence>
<evidence type="ECO:0000256" key="2">
    <source>
        <dbReference type="ARBA" id="ARBA00022801"/>
    </source>
</evidence>
<keyword evidence="2" id="KW-0378">Hydrolase</keyword>
<dbReference type="SUPFAM" id="SSF74650">
    <property type="entry name" value="Galactose mutarotase-like"/>
    <property type="match status" value="1"/>
</dbReference>
<protein>
    <submittedName>
        <fullName evidence="5">Alpha-mann_mid domain-containing protein</fullName>
    </submittedName>
</protein>
<keyword evidence="1" id="KW-0479">Metal-binding</keyword>
<reference evidence="5" key="1">
    <citation type="submission" date="2016-11" db="UniProtKB">
        <authorList>
            <consortium name="WormBaseParasite"/>
        </authorList>
    </citation>
    <scope>IDENTIFICATION</scope>
</reference>
<name>A0A1I7X6F2_HETBA</name>
<dbReference type="InterPro" id="IPR050843">
    <property type="entry name" value="Glycosyl_Hydrlase_38"/>
</dbReference>
<dbReference type="InterPro" id="IPR028995">
    <property type="entry name" value="Glyco_hydro_57/38_cen_sf"/>
</dbReference>
<dbReference type="InterPro" id="IPR015341">
    <property type="entry name" value="Glyco_hydro_38_cen"/>
</dbReference>
<dbReference type="SUPFAM" id="SSF88688">
    <property type="entry name" value="Families 57/38 glycoside transferase middle domain"/>
    <property type="match status" value="1"/>
</dbReference>
<evidence type="ECO:0000313" key="5">
    <source>
        <dbReference type="WBParaSite" id="Hba_13141"/>
    </source>
</evidence>
<dbReference type="GO" id="GO:0006491">
    <property type="term" value="P:N-glycan processing"/>
    <property type="evidence" value="ECO:0007669"/>
    <property type="project" value="TreeGrafter"/>
</dbReference>
<sequence>MCCGGSLGWILQHSAFFQKTRTIHSCKKFKHKKRKKSWYCLYTKYFNIWYSQYLIRAADLLSAQVQRTVKNSKSVNMSTKLEAARRSLSLFQHHDAITGTSKRHVMDNYSQLLHNATLLSKEVIEDSMASLVEEKVHLIEYPQIYTETSTKIPLSVKDGRTVSIQVYNSLPYNINDVIALRVDTVDITVFENGKEIEAQIEPYIHLGDIAQKTFLITFRSSLSPLSTSIFRLKSINKSGHTQIAEIRAPISAIKEMKKALPAFFAVTEIMEDDFRINTYNIKTKHDSSTGLLTHMDTIHSGSHEMNVSFSAYLKASGAAYVMRVPGQTKDRFSRVFICLWISCIKNSQQKILMGLAVRFATRENARAKSVTSARSKYTKLLRRERHSSLPIPGNFYPMPTAAVIENTQTRLTVVSNVEHGVSPIDGGMEIIIERMYRSLNFFKNYIKFNFIACLSFYFAYTCCSSSSSEHFISTCYYCRCSGKRLLILYRNGVVCYSKSPVSCSGDVEVMSRT</sequence>
<dbReference type="GO" id="GO:0006013">
    <property type="term" value="P:mannose metabolic process"/>
    <property type="evidence" value="ECO:0007669"/>
    <property type="project" value="InterPro"/>
</dbReference>
<evidence type="ECO:0000313" key="4">
    <source>
        <dbReference type="Proteomes" id="UP000095283"/>
    </source>
</evidence>
<dbReference type="InterPro" id="IPR011013">
    <property type="entry name" value="Gal_mutarotase_sf_dom"/>
</dbReference>
<dbReference type="InterPro" id="IPR013780">
    <property type="entry name" value="Glyco_hydro_b"/>
</dbReference>
<accession>A0A1I7X6F2</accession>
<dbReference type="Gene3D" id="1.20.1270.50">
    <property type="entry name" value="Glycoside hydrolase family 38, central domain"/>
    <property type="match status" value="1"/>
</dbReference>
<dbReference type="AlphaFoldDB" id="A0A1I7X6F2"/>